<evidence type="ECO:0000259" key="2">
    <source>
        <dbReference type="Pfam" id="PF13529"/>
    </source>
</evidence>
<accession>A0A2G9YDC2</accession>
<evidence type="ECO:0000313" key="4">
    <source>
        <dbReference type="Proteomes" id="UP000231480"/>
    </source>
</evidence>
<proteinExistence type="predicted"/>
<name>A0A2G9YDC2_9BACT</name>
<sequence>MISLLRKYKILAVVCILVFGFLAGGYLYFNLENLFHKEIAILSNNQINIPEFKNRETVDEREEIREEITEERTVLPIVDLEGEPVREETPTATNSFLEIPFTPQAPFAEWAEPIYQDGCEEASSLMAVYWALGKSLTKEEAKEQILAISNYQTEHYGEYRDTSSQDTAERIIKGYFGYEQAEVKREIILEDIISEINQGRAVIVPVNGQLLDNPNYTLPGPERHMLVIRGYDEIKEEFVTNDSGTRKGELYRYNQGILYWAIRDYLTGYHQPIEKVEKVMVVLWK</sequence>
<protein>
    <recommendedName>
        <fullName evidence="2">Peptidase C39-like domain-containing protein</fullName>
    </recommendedName>
</protein>
<reference evidence="3 4" key="1">
    <citation type="submission" date="2017-09" db="EMBL/GenBank/DDBJ databases">
        <title>Depth-based differentiation of microbial function through sediment-hosted aquifers and enrichment of novel symbionts in the deep terrestrial subsurface.</title>
        <authorList>
            <person name="Probst A.J."/>
            <person name="Ladd B."/>
            <person name="Jarett J.K."/>
            <person name="Geller-Mcgrath D.E."/>
            <person name="Sieber C.M."/>
            <person name="Emerson J.B."/>
            <person name="Anantharaman K."/>
            <person name="Thomas B.C."/>
            <person name="Malmstrom R."/>
            <person name="Stieglmeier M."/>
            <person name="Klingl A."/>
            <person name="Woyke T."/>
            <person name="Ryan C.M."/>
            <person name="Banfield J.F."/>
        </authorList>
    </citation>
    <scope>NUCLEOTIDE SEQUENCE [LARGE SCALE GENOMIC DNA]</scope>
    <source>
        <strain evidence="3">CG23_combo_of_CG06-09_8_20_14_all_37_13</strain>
    </source>
</reference>
<dbReference type="EMBL" id="PCRH01000023">
    <property type="protein sequence ID" value="PIP17227.1"/>
    <property type="molecule type" value="Genomic_DNA"/>
</dbReference>
<dbReference type="AlphaFoldDB" id="A0A2G9YDC2"/>
<organism evidence="3 4">
    <name type="scientific">Candidatus Portnoybacteria bacterium CG23_combo_of_CG06-09_8_20_14_all_37_13</name>
    <dbReference type="NCBI Taxonomy" id="1974819"/>
    <lineage>
        <taxon>Bacteria</taxon>
        <taxon>Candidatus Portnoyibacteriota</taxon>
    </lineage>
</organism>
<feature type="transmembrane region" description="Helical" evidence="1">
    <location>
        <begin position="10"/>
        <end position="29"/>
    </location>
</feature>
<keyword evidence="1" id="KW-0812">Transmembrane</keyword>
<evidence type="ECO:0000313" key="3">
    <source>
        <dbReference type="EMBL" id="PIP17227.1"/>
    </source>
</evidence>
<comment type="caution">
    <text evidence="3">The sequence shown here is derived from an EMBL/GenBank/DDBJ whole genome shotgun (WGS) entry which is preliminary data.</text>
</comment>
<dbReference type="Gene3D" id="3.90.70.10">
    <property type="entry name" value="Cysteine proteinases"/>
    <property type="match status" value="1"/>
</dbReference>
<dbReference type="Pfam" id="PF13529">
    <property type="entry name" value="Peptidase_C39_2"/>
    <property type="match status" value="1"/>
</dbReference>
<keyword evidence="1" id="KW-0472">Membrane</keyword>
<feature type="domain" description="Peptidase C39-like" evidence="2">
    <location>
        <begin position="98"/>
        <end position="243"/>
    </location>
</feature>
<evidence type="ECO:0000256" key="1">
    <source>
        <dbReference type="SAM" id="Phobius"/>
    </source>
</evidence>
<dbReference type="Proteomes" id="UP000231480">
    <property type="component" value="Unassembled WGS sequence"/>
</dbReference>
<keyword evidence="1" id="KW-1133">Transmembrane helix</keyword>
<dbReference type="InterPro" id="IPR039564">
    <property type="entry name" value="Peptidase_C39-like"/>
</dbReference>
<gene>
    <name evidence="3" type="ORF">COX44_01005</name>
</gene>